<dbReference type="PANTHER" id="PTHR21485">
    <property type="entry name" value="HAD SUPERFAMILY MEMBERS CMAS AND KDSC"/>
    <property type="match status" value="1"/>
</dbReference>
<dbReference type="Proteomes" id="UP001248819">
    <property type="component" value="Unassembled WGS sequence"/>
</dbReference>
<gene>
    <name evidence="1" type="ORF">RM529_06505</name>
</gene>
<sequence>MAISIFLPLRKGSERIKNKNTRKFSVFEGGLLELKLKQLKEIRGIEEIILSTNDESCWKIGEGFKKVIPHLHLQQRPDFLGSADTDLEDLIKHAGELANFDDILWTHVTSPLCGAANYENAVKKYAENQKLGYDSLISGRNYRDFLIDRNSGRLVNNPGSLKWPRTQDLADWFEIDNAIFITSGSNFKNGKRTGEKPYLLEHNKVNSIDVDYEEDFFIAEAVYERIYR</sequence>
<proteinExistence type="predicted"/>
<reference evidence="1 2" key="1">
    <citation type="submission" date="2023-09" db="EMBL/GenBank/DDBJ databases">
        <authorList>
            <person name="Rey-Velasco X."/>
        </authorList>
    </citation>
    <scope>NUCLEOTIDE SEQUENCE [LARGE SCALE GENOMIC DNA]</scope>
    <source>
        <strain evidence="1 2">F297</strain>
    </source>
</reference>
<comment type="caution">
    <text evidence="1">The sequence shown here is derived from an EMBL/GenBank/DDBJ whole genome shotgun (WGS) entry which is preliminary data.</text>
</comment>
<dbReference type="Gene3D" id="3.90.550.10">
    <property type="entry name" value="Spore Coat Polysaccharide Biosynthesis Protein SpsA, Chain A"/>
    <property type="match status" value="1"/>
</dbReference>
<protein>
    <recommendedName>
        <fullName evidence="3">Acylneuraminate cytidylyltransferase family protein</fullName>
    </recommendedName>
</protein>
<evidence type="ECO:0000313" key="1">
    <source>
        <dbReference type="EMBL" id="MDT0649786.1"/>
    </source>
</evidence>
<dbReference type="PANTHER" id="PTHR21485:SF6">
    <property type="entry name" value="N-ACYLNEURAMINATE CYTIDYLYLTRANSFERASE-RELATED"/>
    <property type="match status" value="1"/>
</dbReference>
<evidence type="ECO:0008006" key="3">
    <source>
        <dbReference type="Google" id="ProtNLM"/>
    </source>
</evidence>
<keyword evidence="2" id="KW-1185">Reference proteome</keyword>
<name>A0ABU3CU05_9FLAO</name>
<dbReference type="EMBL" id="JAVRHP010000023">
    <property type="protein sequence ID" value="MDT0649786.1"/>
    <property type="molecule type" value="Genomic_DNA"/>
</dbReference>
<dbReference type="SUPFAM" id="SSF53448">
    <property type="entry name" value="Nucleotide-diphospho-sugar transferases"/>
    <property type="match status" value="1"/>
</dbReference>
<evidence type="ECO:0000313" key="2">
    <source>
        <dbReference type="Proteomes" id="UP001248819"/>
    </source>
</evidence>
<dbReference type="InterPro" id="IPR029044">
    <property type="entry name" value="Nucleotide-diphossugar_trans"/>
</dbReference>
<dbReference type="RefSeq" id="WP_311483943.1">
    <property type="nucleotide sequence ID" value="NZ_JAVRHP010000023.1"/>
</dbReference>
<dbReference type="InterPro" id="IPR050793">
    <property type="entry name" value="CMP-NeuNAc_synthase"/>
</dbReference>
<organism evidence="1 2">
    <name type="scientific">Autumnicola edwardsiae</name>
    <dbReference type="NCBI Taxonomy" id="3075594"/>
    <lineage>
        <taxon>Bacteria</taxon>
        <taxon>Pseudomonadati</taxon>
        <taxon>Bacteroidota</taxon>
        <taxon>Flavobacteriia</taxon>
        <taxon>Flavobacteriales</taxon>
        <taxon>Flavobacteriaceae</taxon>
        <taxon>Autumnicola</taxon>
    </lineage>
</organism>
<accession>A0ABU3CU05</accession>